<comment type="caution">
    <text evidence="1">The sequence shown here is derived from an EMBL/GenBank/DDBJ whole genome shotgun (WGS) entry which is preliminary data.</text>
</comment>
<evidence type="ECO:0000313" key="1">
    <source>
        <dbReference type="EMBL" id="KAJ8644132.1"/>
    </source>
</evidence>
<evidence type="ECO:0000313" key="2">
    <source>
        <dbReference type="Proteomes" id="UP001234297"/>
    </source>
</evidence>
<proteinExistence type="predicted"/>
<sequence>MESTGKSRPSSEDSGERPDFVGGEGASSSSSRMGKRRRGNRRSQRRHESSPDMEIPSTIVEEASGDDDKPPEKRIRGEETIDDEDDGLMMPEVPTNEAVTDPIVASEEEPRDSEVDPESPPGCEVTEEVPLSFSEPEQGVPVTDPGIGASSTNFDEAEVSSPTDIPSPAAPIGKSFLITLPTVPDMGSRPTEHSESSSEPSRQFARKVLKRVLSSWVETLSSGHLEAGFGMVKHVQDILADSEEVGLDITDAKAFVDEVIALGNKWTEIKSFPNDDFFNEMFLKPSSEVKFDLKEISRTRKQLVRERNVTELAIIELTQDQHRLDREVTEARQRLELLEEQAAAKWTATLKARDRERALIRQVEEVESNLRRKTQEYEQWQILWEELPRAEDGSQRPAAFYEKILKKRGLEALEAKAKCLLEELSLWLKTMLD</sequence>
<gene>
    <name evidence="1" type="ORF">MRB53_005880</name>
</gene>
<keyword evidence="2" id="KW-1185">Reference proteome</keyword>
<dbReference type="Proteomes" id="UP001234297">
    <property type="component" value="Chromosome 2"/>
</dbReference>
<reference evidence="1 2" key="1">
    <citation type="journal article" date="2022" name="Hortic Res">
        <title>A haplotype resolved chromosomal level avocado genome allows analysis of novel avocado genes.</title>
        <authorList>
            <person name="Nath O."/>
            <person name="Fletcher S.J."/>
            <person name="Hayward A."/>
            <person name="Shaw L.M."/>
            <person name="Masouleh A.K."/>
            <person name="Furtado A."/>
            <person name="Henry R.J."/>
            <person name="Mitter N."/>
        </authorList>
    </citation>
    <scope>NUCLEOTIDE SEQUENCE [LARGE SCALE GENOMIC DNA]</scope>
    <source>
        <strain evidence="2">cv. Hass</strain>
    </source>
</reference>
<organism evidence="1 2">
    <name type="scientific">Persea americana</name>
    <name type="common">Avocado</name>
    <dbReference type="NCBI Taxonomy" id="3435"/>
    <lineage>
        <taxon>Eukaryota</taxon>
        <taxon>Viridiplantae</taxon>
        <taxon>Streptophyta</taxon>
        <taxon>Embryophyta</taxon>
        <taxon>Tracheophyta</taxon>
        <taxon>Spermatophyta</taxon>
        <taxon>Magnoliopsida</taxon>
        <taxon>Magnoliidae</taxon>
        <taxon>Laurales</taxon>
        <taxon>Lauraceae</taxon>
        <taxon>Persea</taxon>
    </lineage>
</organism>
<dbReference type="EMBL" id="CM056810">
    <property type="protein sequence ID" value="KAJ8644132.1"/>
    <property type="molecule type" value="Genomic_DNA"/>
</dbReference>
<name>A0ACC2MG57_PERAE</name>
<protein>
    <submittedName>
        <fullName evidence="1">Uncharacterized protein</fullName>
    </submittedName>
</protein>
<accession>A0ACC2MG57</accession>